<name>A0A1F4ZA31_9BACT</name>
<dbReference type="AlphaFoldDB" id="A0A1F4ZA31"/>
<comment type="caution">
    <text evidence="1">The sequence shown here is derived from an EMBL/GenBank/DDBJ whole genome shotgun (WGS) entry which is preliminary data.</text>
</comment>
<dbReference type="STRING" id="1797259.A2989_00050"/>
<evidence type="ECO:0000313" key="2">
    <source>
        <dbReference type="Proteomes" id="UP000177080"/>
    </source>
</evidence>
<gene>
    <name evidence="1" type="ORF">A2989_00050</name>
</gene>
<dbReference type="EMBL" id="MEXN01000007">
    <property type="protein sequence ID" value="OGD03210.1"/>
    <property type="molecule type" value="Genomic_DNA"/>
</dbReference>
<proteinExistence type="predicted"/>
<organism evidence="1 2">
    <name type="scientific">Candidatus Amesbacteria bacterium RIFCSPLOWO2_01_FULL_48_25</name>
    <dbReference type="NCBI Taxonomy" id="1797259"/>
    <lineage>
        <taxon>Bacteria</taxon>
        <taxon>Candidatus Amesiibacteriota</taxon>
    </lineage>
</organism>
<protein>
    <submittedName>
        <fullName evidence="1">Uncharacterized protein</fullName>
    </submittedName>
</protein>
<accession>A0A1F4ZA31</accession>
<sequence>MDKLQEQIAGGLQQRFPRQVGQVRELVIKHPDTLWVVPLLSAAVFSLRALEDAKAKKVVGTMANTLGTVLALVSAANGIKLEAELKRRRSPAAISDDMKQRILAAIQAARAQEKI</sequence>
<dbReference type="Proteomes" id="UP000177080">
    <property type="component" value="Unassembled WGS sequence"/>
</dbReference>
<reference evidence="1 2" key="1">
    <citation type="journal article" date="2016" name="Nat. Commun.">
        <title>Thousands of microbial genomes shed light on interconnected biogeochemical processes in an aquifer system.</title>
        <authorList>
            <person name="Anantharaman K."/>
            <person name="Brown C.T."/>
            <person name="Hug L.A."/>
            <person name="Sharon I."/>
            <person name="Castelle C.J."/>
            <person name="Probst A.J."/>
            <person name="Thomas B.C."/>
            <person name="Singh A."/>
            <person name="Wilkins M.J."/>
            <person name="Karaoz U."/>
            <person name="Brodie E.L."/>
            <person name="Williams K.H."/>
            <person name="Hubbard S.S."/>
            <person name="Banfield J.F."/>
        </authorList>
    </citation>
    <scope>NUCLEOTIDE SEQUENCE [LARGE SCALE GENOMIC DNA]</scope>
</reference>
<evidence type="ECO:0000313" key="1">
    <source>
        <dbReference type="EMBL" id="OGD03210.1"/>
    </source>
</evidence>